<dbReference type="InterPro" id="IPR007159">
    <property type="entry name" value="SpoVT-AbrB_dom"/>
</dbReference>
<dbReference type="InterPro" id="IPR037914">
    <property type="entry name" value="SpoVT-AbrB_sf"/>
</dbReference>
<feature type="domain" description="SpoVT-AbrB" evidence="1">
    <location>
        <begin position="5"/>
        <end position="40"/>
    </location>
</feature>
<name>A0A1G9WYW8_9BACI</name>
<dbReference type="Gene3D" id="2.10.260.10">
    <property type="match status" value="1"/>
</dbReference>
<dbReference type="OrthoDB" id="9795766at2"/>
<dbReference type="GO" id="GO:0003677">
    <property type="term" value="F:DNA binding"/>
    <property type="evidence" value="ECO:0007669"/>
    <property type="project" value="InterPro"/>
</dbReference>
<protein>
    <recommendedName>
        <fullName evidence="1">SpoVT-AbrB domain-containing protein</fullName>
    </recommendedName>
</protein>
<evidence type="ECO:0000313" key="2">
    <source>
        <dbReference type="EMBL" id="SDM89431.1"/>
    </source>
</evidence>
<dbReference type="Proteomes" id="UP000199334">
    <property type="component" value="Unassembled WGS sequence"/>
</dbReference>
<dbReference type="EMBL" id="FNIG01000001">
    <property type="protein sequence ID" value="SDM89431.1"/>
    <property type="molecule type" value="Genomic_DNA"/>
</dbReference>
<reference evidence="2 3" key="1">
    <citation type="submission" date="2016-10" db="EMBL/GenBank/DDBJ databases">
        <authorList>
            <person name="de Groot N.N."/>
        </authorList>
    </citation>
    <scope>NUCLEOTIDE SEQUENCE [LARGE SCALE GENOMIC DNA]</scope>
    <source>
        <strain evidence="2 3">CGMCC 1.3442</strain>
    </source>
</reference>
<dbReference type="Pfam" id="PF04014">
    <property type="entry name" value="MazE_antitoxin"/>
    <property type="match status" value="1"/>
</dbReference>
<dbReference type="SUPFAM" id="SSF89447">
    <property type="entry name" value="AbrB/MazE/MraZ-like"/>
    <property type="match status" value="1"/>
</dbReference>
<keyword evidence="3" id="KW-1185">Reference proteome</keyword>
<dbReference type="RefSeq" id="WP_093855432.1">
    <property type="nucleotide sequence ID" value="NZ_BJVZ01000010.1"/>
</dbReference>
<accession>A0A1G9WYW8</accession>
<sequence length="72" mass="8205">MTKTVTKWDNSLGIRLPQAMAKNKGLKDGSQVHFEEVKKGIDFQARPMKIVEQAPSYTTNNCVHFIKKILDE</sequence>
<gene>
    <name evidence="2" type="ORF">SAMN05216498_0937</name>
</gene>
<evidence type="ECO:0000259" key="1">
    <source>
        <dbReference type="Pfam" id="PF04014"/>
    </source>
</evidence>
<proteinExistence type="predicted"/>
<evidence type="ECO:0000313" key="3">
    <source>
        <dbReference type="Proteomes" id="UP000199334"/>
    </source>
</evidence>
<organism evidence="2 3">
    <name type="scientific">Tenuibacillus multivorans</name>
    <dbReference type="NCBI Taxonomy" id="237069"/>
    <lineage>
        <taxon>Bacteria</taxon>
        <taxon>Bacillati</taxon>
        <taxon>Bacillota</taxon>
        <taxon>Bacilli</taxon>
        <taxon>Bacillales</taxon>
        <taxon>Bacillaceae</taxon>
        <taxon>Tenuibacillus</taxon>
    </lineage>
</organism>
<dbReference type="AlphaFoldDB" id="A0A1G9WYW8"/>